<dbReference type="AlphaFoldDB" id="A0A0A9HQS8"/>
<organism evidence="1">
    <name type="scientific">Arundo donax</name>
    <name type="common">Giant reed</name>
    <name type="synonym">Donax arundinaceus</name>
    <dbReference type="NCBI Taxonomy" id="35708"/>
    <lineage>
        <taxon>Eukaryota</taxon>
        <taxon>Viridiplantae</taxon>
        <taxon>Streptophyta</taxon>
        <taxon>Embryophyta</taxon>
        <taxon>Tracheophyta</taxon>
        <taxon>Spermatophyta</taxon>
        <taxon>Magnoliopsida</taxon>
        <taxon>Liliopsida</taxon>
        <taxon>Poales</taxon>
        <taxon>Poaceae</taxon>
        <taxon>PACMAD clade</taxon>
        <taxon>Arundinoideae</taxon>
        <taxon>Arundineae</taxon>
        <taxon>Arundo</taxon>
    </lineage>
</organism>
<reference evidence="1" key="2">
    <citation type="journal article" date="2015" name="Data Brief">
        <title>Shoot transcriptome of the giant reed, Arundo donax.</title>
        <authorList>
            <person name="Barrero R.A."/>
            <person name="Guerrero F.D."/>
            <person name="Moolhuijzen P."/>
            <person name="Goolsby J.A."/>
            <person name="Tidwell J."/>
            <person name="Bellgard S.E."/>
            <person name="Bellgard M.I."/>
        </authorList>
    </citation>
    <scope>NUCLEOTIDE SEQUENCE</scope>
    <source>
        <tissue evidence="1">Shoot tissue taken approximately 20 cm above the soil surface</tissue>
    </source>
</reference>
<dbReference type="EMBL" id="GBRH01160650">
    <property type="protein sequence ID" value="JAE37246.1"/>
    <property type="molecule type" value="Transcribed_RNA"/>
</dbReference>
<reference evidence="1" key="1">
    <citation type="submission" date="2014-09" db="EMBL/GenBank/DDBJ databases">
        <authorList>
            <person name="Magalhaes I.L.F."/>
            <person name="Oliveira U."/>
            <person name="Santos F.R."/>
            <person name="Vidigal T.H.D.A."/>
            <person name="Brescovit A.D."/>
            <person name="Santos A.J."/>
        </authorList>
    </citation>
    <scope>NUCLEOTIDE SEQUENCE</scope>
    <source>
        <tissue evidence="1">Shoot tissue taken approximately 20 cm above the soil surface</tissue>
    </source>
</reference>
<proteinExistence type="predicted"/>
<sequence>MAAHEQQPPMRLTSPTTNQFCYTADTISPFK</sequence>
<evidence type="ECO:0000313" key="1">
    <source>
        <dbReference type="EMBL" id="JAE37246.1"/>
    </source>
</evidence>
<name>A0A0A9HQS8_ARUDO</name>
<protein>
    <submittedName>
        <fullName evidence="1">Uncharacterized protein</fullName>
    </submittedName>
</protein>
<accession>A0A0A9HQS8</accession>